<keyword evidence="2" id="KW-1185">Reference proteome</keyword>
<name>A0A803SML9_ANOCA</name>
<organism evidence="1 2">
    <name type="scientific">Anolis carolinensis</name>
    <name type="common">Green anole</name>
    <name type="synonym">American chameleon</name>
    <dbReference type="NCBI Taxonomy" id="28377"/>
    <lineage>
        <taxon>Eukaryota</taxon>
        <taxon>Metazoa</taxon>
        <taxon>Chordata</taxon>
        <taxon>Craniata</taxon>
        <taxon>Vertebrata</taxon>
        <taxon>Euteleostomi</taxon>
        <taxon>Lepidosauria</taxon>
        <taxon>Squamata</taxon>
        <taxon>Bifurcata</taxon>
        <taxon>Unidentata</taxon>
        <taxon>Episquamata</taxon>
        <taxon>Toxicofera</taxon>
        <taxon>Iguania</taxon>
        <taxon>Dactyloidae</taxon>
        <taxon>Anolis</taxon>
    </lineage>
</organism>
<reference evidence="1" key="2">
    <citation type="submission" date="2025-08" db="UniProtKB">
        <authorList>
            <consortium name="Ensembl"/>
        </authorList>
    </citation>
    <scope>IDENTIFICATION</scope>
</reference>
<dbReference type="Proteomes" id="UP000001646">
    <property type="component" value="Chromosome 3"/>
</dbReference>
<accession>A0A803SML9</accession>
<evidence type="ECO:0000313" key="2">
    <source>
        <dbReference type="Proteomes" id="UP000001646"/>
    </source>
</evidence>
<dbReference type="InParanoid" id="A0A803SML9"/>
<dbReference type="AlphaFoldDB" id="A0A803SML9"/>
<sequence>MLAYFICGPRQFFFLCGPGMPKGWMPLFRAMLLRLFDSEVGLQVISRRE</sequence>
<evidence type="ECO:0000313" key="1">
    <source>
        <dbReference type="Ensembl" id="ENSACAP00000024209.1"/>
    </source>
</evidence>
<reference evidence="1" key="3">
    <citation type="submission" date="2025-09" db="UniProtKB">
        <authorList>
            <consortium name="Ensembl"/>
        </authorList>
    </citation>
    <scope>IDENTIFICATION</scope>
</reference>
<proteinExistence type="predicted"/>
<dbReference type="Ensembl" id="ENSACAT00000050947.1">
    <property type="protein sequence ID" value="ENSACAP00000024209.1"/>
    <property type="gene ID" value="ENSACAG00000042474.1"/>
</dbReference>
<reference evidence="1 2" key="1">
    <citation type="submission" date="2009-12" db="EMBL/GenBank/DDBJ databases">
        <title>The Genome Sequence of Anolis carolinensis (Green Anole Lizard).</title>
        <authorList>
            <consortium name="The Genome Sequencing Platform"/>
            <person name="Di Palma F."/>
            <person name="Alfoldi J."/>
            <person name="Heiman D."/>
            <person name="Young S."/>
            <person name="Grabherr M."/>
            <person name="Johnson J."/>
            <person name="Lander E.S."/>
            <person name="Lindblad-Toh K."/>
        </authorList>
    </citation>
    <scope>NUCLEOTIDE SEQUENCE [LARGE SCALE GENOMIC DNA]</scope>
    <source>
        <strain evidence="1 2">JBL SC #1</strain>
    </source>
</reference>
<dbReference type="GeneTree" id="ENSGT00910000148413"/>
<protein>
    <submittedName>
        <fullName evidence="1">Uncharacterized protein</fullName>
    </submittedName>
</protein>